<dbReference type="PROSITE" id="PS00211">
    <property type="entry name" value="ABC_TRANSPORTER_1"/>
    <property type="match status" value="1"/>
</dbReference>
<sequence>MMTVEHLNFSYRCGRQILHDVSFAARSGECLAILGNNGAGKSTLLKCFSHILRPQSGSVRVDGAELLAMSHGEMARNVAFVAQNPPASRLTVYDMILLGRRPYMKWGVSAEDYRLVDEMLSALGLEDMAVRPMDRLSGGEQQKIMLARALVQQPRVLLLDEPTSSLDLHNQYEVLSLVRKLCRARDIAVIMVIHDLNLALRYCDRFLLLHGGRVHAFGDASVVNTENIKAVYTVSAAVRQIDGIPVVVPMC</sequence>
<protein>
    <submittedName>
        <fullName evidence="5">ABC transporter ATP-binding protein</fullName>
    </submittedName>
</protein>
<feature type="domain" description="ABC transporter" evidence="4">
    <location>
        <begin position="2"/>
        <end position="236"/>
    </location>
</feature>
<dbReference type="Pfam" id="PF00005">
    <property type="entry name" value="ABC_tran"/>
    <property type="match status" value="1"/>
</dbReference>
<dbReference type="CDD" id="cd03214">
    <property type="entry name" value="ABC_Iron-Siderophores_B12_Hemin"/>
    <property type="match status" value="1"/>
</dbReference>
<comment type="caution">
    <text evidence="5">The sequence shown here is derived from an EMBL/GenBank/DDBJ whole genome shotgun (WGS) entry which is preliminary data.</text>
</comment>
<accession>A0A921MLV0</accession>
<dbReference type="InterPro" id="IPR027417">
    <property type="entry name" value="P-loop_NTPase"/>
</dbReference>
<dbReference type="PANTHER" id="PTHR42794:SF2">
    <property type="entry name" value="ABC TRANSPORTER ATP-BINDING PROTEIN"/>
    <property type="match status" value="1"/>
</dbReference>
<dbReference type="GO" id="GO:0016887">
    <property type="term" value="F:ATP hydrolysis activity"/>
    <property type="evidence" value="ECO:0007669"/>
    <property type="project" value="InterPro"/>
</dbReference>
<keyword evidence="1" id="KW-0813">Transport</keyword>
<proteinExistence type="predicted"/>
<gene>
    <name evidence="5" type="ORF">K8V01_06290</name>
</gene>
<dbReference type="GO" id="GO:0005524">
    <property type="term" value="F:ATP binding"/>
    <property type="evidence" value="ECO:0007669"/>
    <property type="project" value="UniProtKB-KW"/>
</dbReference>
<dbReference type="SUPFAM" id="SSF52540">
    <property type="entry name" value="P-loop containing nucleoside triphosphate hydrolases"/>
    <property type="match status" value="1"/>
</dbReference>
<reference evidence="5" key="2">
    <citation type="submission" date="2021-09" db="EMBL/GenBank/DDBJ databases">
        <authorList>
            <person name="Gilroy R."/>
        </authorList>
    </citation>
    <scope>NUCLEOTIDE SEQUENCE</scope>
    <source>
        <strain evidence="5">CHK179-5677</strain>
    </source>
</reference>
<evidence type="ECO:0000259" key="4">
    <source>
        <dbReference type="PROSITE" id="PS50893"/>
    </source>
</evidence>
<evidence type="ECO:0000256" key="1">
    <source>
        <dbReference type="ARBA" id="ARBA00022448"/>
    </source>
</evidence>
<dbReference type="RefSeq" id="WP_295369859.1">
    <property type="nucleotide sequence ID" value="NZ_DYUC01000060.1"/>
</dbReference>
<name>A0A921MLV0_9FIRM</name>
<dbReference type="InterPro" id="IPR003439">
    <property type="entry name" value="ABC_transporter-like_ATP-bd"/>
</dbReference>
<dbReference type="PANTHER" id="PTHR42794">
    <property type="entry name" value="HEMIN IMPORT ATP-BINDING PROTEIN HMUV"/>
    <property type="match status" value="1"/>
</dbReference>
<dbReference type="EMBL" id="DYUC01000060">
    <property type="protein sequence ID" value="HJG86612.1"/>
    <property type="molecule type" value="Genomic_DNA"/>
</dbReference>
<evidence type="ECO:0000313" key="6">
    <source>
        <dbReference type="Proteomes" id="UP000760668"/>
    </source>
</evidence>
<dbReference type="SMART" id="SM00382">
    <property type="entry name" value="AAA"/>
    <property type="match status" value="1"/>
</dbReference>
<organism evidence="5 6">
    <name type="scientific">Pseudoflavonifractor capillosus</name>
    <dbReference type="NCBI Taxonomy" id="106588"/>
    <lineage>
        <taxon>Bacteria</taxon>
        <taxon>Bacillati</taxon>
        <taxon>Bacillota</taxon>
        <taxon>Clostridia</taxon>
        <taxon>Eubacteriales</taxon>
        <taxon>Oscillospiraceae</taxon>
        <taxon>Pseudoflavonifractor</taxon>
    </lineage>
</organism>
<dbReference type="Proteomes" id="UP000760668">
    <property type="component" value="Unassembled WGS sequence"/>
</dbReference>
<evidence type="ECO:0000256" key="3">
    <source>
        <dbReference type="ARBA" id="ARBA00022840"/>
    </source>
</evidence>
<dbReference type="FunFam" id="3.40.50.300:FF:000134">
    <property type="entry name" value="Iron-enterobactin ABC transporter ATP-binding protein"/>
    <property type="match status" value="1"/>
</dbReference>
<keyword evidence="2" id="KW-0547">Nucleotide-binding</keyword>
<dbReference type="InterPro" id="IPR003593">
    <property type="entry name" value="AAA+_ATPase"/>
</dbReference>
<dbReference type="PROSITE" id="PS50893">
    <property type="entry name" value="ABC_TRANSPORTER_2"/>
    <property type="match status" value="1"/>
</dbReference>
<dbReference type="AlphaFoldDB" id="A0A921MLV0"/>
<evidence type="ECO:0000313" key="5">
    <source>
        <dbReference type="EMBL" id="HJG86612.1"/>
    </source>
</evidence>
<reference evidence="5" key="1">
    <citation type="journal article" date="2021" name="PeerJ">
        <title>Extensive microbial diversity within the chicken gut microbiome revealed by metagenomics and culture.</title>
        <authorList>
            <person name="Gilroy R."/>
            <person name="Ravi A."/>
            <person name="Getino M."/>
            <person name="Pursley I."/>
            <person name="Horton D.L."/>
            <person name="Alikhan N.F."/>
            <person name="Baker D."/>
            <person name="Gharbi K."/>
            <person name="Hall N."/>
            <person name="Watson M."/>
            <person name="Adriaenssens E.M."/>
            <person name="Foster-Nyarko E."/>
            <person name="Jarju S."/>
            <person name="Secka A."/>
            <person name="Antonio M."/>
            <person name="Oren A."/>
            <person name="Chaudhuri R.R."/>
            <person name="La Ragione R."/>
            <person name="Hildebrand F."/>
            <person name="Pallen M.J."/>
        </authorList>
    </citation>
    <scope>NUCLEOTIDE SEQUENCE</scope>
    <source>
        <strain evidence="5">CHK179-5677</strain>
    </source>
</reference>
<dbReference type="InterPro" id="IPR017871">
    <property type="entry name" value="ABC_transporter-like_CS"/>
</dbReference>
<evidence type="ECO:0000256" key="2">
    <source>
        <dbReference type="ARBA" id="ARBA00022741"/>
    </source>
</evidence>
<keyword evidence="3 5" id="KW-0067">ATP-binding</keyword>
<dbReference type="Gene3D" id="3.40.50.300">
    <property type="entry name" value="P-loop containing nucleotide triphosphate hydrolases"/>
    <property type="match status" value="1"/>
</dbReference>